<name>A0A3R5WA01_PARDI</name>
<sequence>MELSDWFKGFEKGIAKLTAGQREQFFSECGKNCVQCGTLQVYKDLYERANGDIDSFFSKANELPGVRCETINKGSVYDLYFMECTCGLHKQGYVSTPLLCECSKQSILYVLQSLWKDRTFQVTICESILRGSLHCRMRIEAKIYGNLEV</sequence>
<evidence type="ECO:0008006" key="3">
    <source>
        <dbReference type="Google" id="ProtNLM"/>
    </source>
</evidence>
<dbReference type="Proteomes" id="UP000284660">
    <property type="component" value="Unassembled WGS sequence"/>
</dbReference>
<dbReference type="RefSeq" id="WP_122114766.1">
    <property type="nucleotide sequence ID" value="NZ_CP103148.1"/>
</dbReference>
<accession>A0A3R5WA01</accession>
<comment type="caution">
    <text evidence="1">The sequence shown here is derived from an EMBL/GenBank/DDBJ whole genome shotgun (WGS) entry which is preliminary data.</text>
</comment>
<organism evidence="1 2">
    <name type="scientific">Parabacteroides distasonis</name>
    <dbReference type="NCBI Taxonomy" id="823"/>
    <lineage>
        <taxon>Bacteria</taxon>
        <taxon>Pseudomonadati</taxon>
        <taxon>Bacteroidota</taxon>
        <taxon>Bacteroidia</taxon>
        <taxon>Bacteroidales</taxon>
        <taxon>Tannerellaceae</taxon>
        <taxon>Parabacteroides</taxon>
    </lineage>
</organism>
<proteinExistence type="predicted"/>
<reference evidence="1 2" key="1">
    <citation type="submission" date="2018-08" db="EMBL/GenBank/DDBJ databases">
        <title>A genome reference for cultivated species of the human gut microbiota.</title>
        <authorList>
            <person name="Zou Y."/>
            <person name="Xue W."/>
            <person name="Luo G."/>
        </authorList>
    </citation>
    <scope>NUCLEOTIDE SEQUENCE [LARGE SCALE GENOMIC DNA]</scope>
    <source>
        <strain evidence="1 2">AM30-4</strain>
    </source>
</reference>
<evidence type="ECO:0000313" key="1">
    <source>
        <dbReference type="EMBL" id="RHD76473.1"/>
    </source>
</evidence>
<dbReference type="AlphaFoldDB" id="A0A3R5WA01"/>
<protein>
    <recommendedName>
        <fullName evidence="3">4-vinyl reductase 4VR domain-containing protein</fullName>
    </recommendedName>
</protein>
<evidence type="ECO:0000313" key="2">
    <source>
        <dbReference type="Proteomes" id="UP000284660"/>
    </source>
</evidence>
<gene>
    <name evidence="1" type="ORF">DW782_06880</name>
</gene>
<dbReference type="EMBL" id="QSJN01000003">
    <property type="protein sequence ID" value="RHD76473.1"/>
    <property type="molecule type" value="Genomic_DNA"/>
</dbReference>